<evidence type="ECO:0000313" key="3">
    <source>
        <dbReference type="EMBL" id="RXK05173.1"/>
    </source>
</evidence>
<dbReference type="Proteomes" id="UP000289758">
    <property type="component" value="Unassembled WGS sequence"/>
</dbReference>
<reference evidence="4 5" key="1">
    <citation type="submission" date="2017-10" db="EMBL/GenBank/DDBJ databases">
        <title>Genomics of the genus Arcobacter.</title>
        <authorList>
            <person name="Perez-Cataluna A."/>
            <person name="Figueras M.J."/>
        </authorList>
    </citation>
    <scope>NUCLEOTIDE SEQUENCE [LARGE SCALE GENOMIC DNA]</scope>
    <source>
        <strain evidence="3 4">CECT 8441</strain>
        <strain evidence="2 5">CECT 8993</strain>
    </source>
</reference>
<dbReference type="AlphaFoldDB" id="A0A4Q0YA06"/>
<dbReference type="Proteomes" id="UP000290172">
    <property type="component" value="Unassembled WGS sequence"/>
</dbReference>
<protein>
    <submittedName>
        <fullName evidence="2">Uncharacterized protein</fullName>
    </submittedName>
</protein>
<comment type="caution">
    <text evidence="2">The sequence shown here is derived from an EMBL/GenBank/DDBJ whole genome shotgun (WGS) entry which is preliminary data.</text>
</comment>
<dbReference type="OrthoDB" id="5347766at2"/>
<organism evidence="2 5">
    <name type="scientific">Halarcobacter ebronensis</name>
    <dbReference type="NCBI Taxonomy" id="1462615"/>
    <lineage>
        <taxon>Bacteria</taxon>
        <taxon>Pseudomonadati</taxon>
        <taxon>Campylobacterota</taxon>
        <taxon>Epsilonproteobacteria</taxon>
        <taxon>Campylobacterales</taxon>
        <taxon>Arcobacteraceae</taxon>
        <taxon>Halarcobacter</taxon>
    </lineage>
</organism>
<keyword evidence="4" id="KW-1185">Reference proteome</keyword>
<feature type="coiled-coil region" evidence="1">
    <location>
        <begin position="62"/>
        <end position="110"/>
    </location>
</feature>
<evidence type="ECO:0000313" key="4">
    <source>
        <dbReference type="Proteomes" id="UP000289758"/>
    </source>
</evidence>
<sequence>MIDKIYNLKKMQTDQKLMEKGQLMSQINKIENEIMFTLNKISTTSVQKFGAIADFSILQIHKNTMKLHIKKLEKDKMELNKELTFLIQQIIELQKECEQFKYILEEEQQEKLRKILVAEEEAASEYVQSKYISE</sequence>
<evidence type="ECO:0000256" key="1">
    <source>
        <dbReference type="SAM" id="Coils"/>
    </source>
</evidence>
<dbReference type="EMBL" id="PDKJ01000010">
    <property type="protein sequence ID" value="RXJ67127.1"/>
    <property type="molecule type" value="Genomic_DNA"/>
</dbReference>
<accession>A0A4Q0YA06</accession>
<evidence type="ECO:0000313" key="5">
    <source>
        <dbReference type="Proteomes" id="UP000290172"/>
    </source>
</evidence>
<evidence type="ECO:0000313" key="2">
    <source>
        <dbReference type="EMBL" id="RXJ67127.1"/>
    </source>
</evidence>
<proteinExistence type="predicted"/>
<keyword evidence="1" id="KW-0175">Coiled coil</keyword>
<name>A0A4Q0YA06_9BACT</name>
<dbReference type="RefSeq" id="WP_128982085.1">
    <property type="nucleotide sequence ID" value="NZ_CP053836.1"/>
</dbReference>
<gene>
    <name evidence="3" type="ORF">CRV07_09155</name>
    <name evidence="2" type="ORF">CRV08_11075</name>
</gene>
<dbReference type="EMBL" id="PDKK01000007">
    <property type="protein sequence ID" value="RXK05173.1"/>
    <property type="molecule type" value="Genomic_DNA"/>
</dbReference>